<dbReference type="AlphaFoldDB" id="M2TD70"/>
<sequence length="67" mass="7872">MPRQQRSIQTSREGRISLAMASYYNNLKQSIYSLAKAYDAFHPISLTCDEWQTRYSLRVAKIHLHNL</sequence>
<name>M2TD70_COCSN</name>
<reference evidence="3" key="3">
    <citation type="journal article" date="2013" name="PLoS Genet.">
        <title>Comparative genome structure, secondary metabolite, and effector coding capacity across Cochliobolus pathogens.</title>
        <authorList>
            <person name="Condon B.J."/>
            <person name="Leng Y."/>
            <person name="Wu D."/>
            <person name="Bushley K.E."/>
            <person name="Ohm R.A."/>
            <person name="Otillar R."/>
            <person name="Martin J."/>
            <person name="Schackwitz W."/>
            <person name="Grimwood J."/>
            <person name="MohdZainudin N."/>
            <person name="Xue C."/>
            <person name="Wang R."/>
            <person name="Manning V.A."/>
            <person name="Dhillon B."/>
            <person name="Tu Z.J."/>
            <person name="Steffenson B.J."/>
            <person name="Salamov A."/>
            <person name="Sun H."/>
            <person name="Lowry S."/>
            <person name="LaButti K."/>
            <person name="Han J."/>
            <person name="Copeland A."/>
            <person name="Lindquist E."/>
            <person name="Barry K."/>
            <person name="Schmutz J."/>
            <person name="Baker S.E."/>
            <person name="Ciuffetti L.M."/>
            <person name="Grigoriev I.V."/>
            <person name="Zhong S."/>
            <person name="Turgeon B.G."/>
        </authorList>
    </citation>
    <scope>NUCLEOTIDE SEQUENCE [LARGE SCALE GENOMIC DNA]</scope>
    <source>
        <strain evidence="3">ND90Pr / ATCC 201652</strain>
    </source>
</reference>
<protein>
    <submittedName>
        <fullName evidence="2">Uncharacterized protein</fullName>
    </submittedName>
</protein>
<evidence type="ECO:0000313" key="2">
    <source>
        <dbReference type="EMBL" id="EMD66697.1"/>
    </source>
</evidence>
<dbReference type="KEGG" id="bsc:COCSADRAFT_97200"/>
<evidence type="ECO:0000313" key="1">
    <source>
        <dbReference type="EMBL" id="EMD61270.1"/>
    </source>
</evidence>
<keyword evidence="3" id="KW-1185">Reference proteome</keyword>
<accession>M2TD70</accession>
<evidence type="ECO:0000313" key="3">
    <source>
        <dbReference type="Proteomes" id="UP000016934"/>
    </source>
</evidence>
<dbReference type="OrthoDB" id="3786747at2759"/>
<dbReference type="GeneID" id="19141724"/>
<reference evidence="2" key="2">
    <citation type="submission" date="2012-05" db="EMBL/GenBank/DDBJ databases">
        <title>Comparative genome structure, secondary metabolite and effector coding capacity across Cochliobolus pathogens.</title>
        <authorList>
            <consortium name="US DOE Joint Genome Institute (JGI-PGF)"/>
            <person name="Condon B.J."/>
            <person name="Leng Y."/>
            <person name="Wu D."/>
            <person name="Bushley K.E."/>
            <person name="Ohm R.A."/>
            <person name="Otillar R."/>
            <person name="Martin J."/>
            <person name="Schackwitz W."/>
            <person name="Grimwood J."/>
            <person name="MohdZainudin N."/>
            <person name="Xue C."/>
            <person name="Wang R."/>
            <person name="Dhillon B."/>
            <person name="Tu Z.J."/>
            <person name="Steffenson B.J."/>
            <person name="Salamov A."/>
            <person name="Sun H."/>
            <person name="Lowry S."/>
            <person name="LaButti K."/>
            <person name="Han J."/>
            <person name="Copeland A."/>
            <person name="Lindquist E."/>
            <person name="Lucas S."/>
            <person name="Barry K."/>
            <person name="Schmutz J."/>
            <person name="Baker S."/>
            <person name="Grigoriev I.V."/>
            <person name="Zhong S."/>
            <person name="Turgeon B.G."/>
        </authorList>
    </citation>
    <scope>NUCLEOTIDE SEQUENCE</scope>
    <source>
        <strain evidence="2">ND90Pr</strain>
    </source>
</reference>
<dbReference type="KEGG" id="bsc:COCSADRAFT_84143"/>
<dbReference type="RefSeq" id="XP_007703554.1">
    <property type="nucleotide sequence ID" value="XM_007705364.1"/>
</dbReference>
<dbReference type="HOGENOM" id="CLU_188054_0_0_1"/>
<reference evidence="2 3" key="1">
    <citation type="journal article" date="2012" name="PLoS Pathog.">
        <title>Diverse lifestyles and strategies of plant pathogenesis encoded in the genomes of eighteen Dothideomycetes fungi.</title>
        <authorList>
            <person name="Ohm R.A."/>
            <person name="Feau N."/>
            <person name="Henrissat B."/>
            <person name="Schoch C.L."/>
            <person name="Horwitz B.A."/>
            <person name="Barry K.W."/>
            <person name="Condon B.J."/>
            <person name="Copeland A.C."/>
            <person name="Dhillon B."/>
            <person name="Glaser F."/>
            <person name="Hesse C.N."/>
            <person name="Kosti I."/>
            <person name="LaButti K."/>
            <person name="Lindquist E.A."/>
            <person name="Lucas S."/>
            <person name="Salamov A.A."/>
            <person name="Bradshaw R.E."/>
            <person name="Ciuffetti L."/>
            <person name="Hamelin R.C."/>
            <person name="Kema G.H.J."/>
            <person name="Lawrence C."/>
            <person name="Scott J.A."/>
            <person name="Spatafora J.W."/>
            <person name="Turgeon B.G."/>
            <person name="de Wit P.J.G.M."/>
            <person name="Zhong S."/>
            <person name="Goodwin S.B."/>
            <person name="Grigoriev I.V."/>
        </authorList>
    </citation>
    <scope>NUCLEOTIDE SEQUENCE [LARGE SCALE GENOMIC DNA]</scope>
    <source>
        <strain evidence="2">ND90Pr</strain>
        <strain evidence="3">ND90Pr / ATCC 201652</strain>
    </source>
</reference>
<organism evidence="2 3">
    <name type="scientific">Cochliobolus sativus (strain ND90Pr / ATCC 201652)</name>
    <name type="common">Common root rot and spot blotch fungus</name>
    <name type="synonym">Bipolaris sorokiniana</name>
    <dbReference type="NCBI Taxonomy" id="665912"/>
    <lineage>
        <taxon>Eukaryota</taxon>
        <taxon>Fungi</taxon>
        <taxon>Dikarya</taxon>
        <taxon>Ascomycota</taxon>
        <taxon>Pezizomycotina</taxon>
        <taxon>Dothideomycetes</taxon>
        <taxon>Pleosporomycetidae</taxon>
        <taxon>Pleosporales</taxon>
        <taxon>Pleosporineae</taxon>
        <taxon>Pleosporaceae</taxon>
        <taxon>Bipolaris</taxon>
    </lineage>
</organism>
<gene>
    <name evidence="2" type="ORF">COCSADRAFT_84143</name>
    <name evidence="1" type="ORF">COCSADRAFT_97200</name>
</gene>
<dbReference type="RefSeq" id="XP_007698115.1">
    <property type="nucleotide sequence ID" value="XM_007699925.1"/>
</dbReference>
<dbReference type="Proteomes" id="UP000016934">
    <property type="component" value="Unassembled WGS sequence"/>
</dbReference>
<dbReference type="GeneID" id="19140989"/>
<proteinExistence type="predicted"/>
<dbReference type="EMBL" id="KB445649">
    <property type="protein sequence ID" value="EMD61270.1"/>
    <property type="molecule type" value="Genomic_DNA"/>
</dbReference>
<dbReference type="EMBL" id="KB445640">
    <property type="protein sequence ID" value="EMD66697.1"/>
    <property type="molecule type" value="Genomic_DNA"/>
</dbReference>